<feature type="compositionally biased region" description="Basic residues" evidence="2">
    <location>
        <begin position="564"/>
        <end position="577"/>
    </location>
</feature>
<protein>
    <submittedName>
        <fullName evidence="4">Polyprotein</fullName>
    </submittedName>
</protein>
<keyword evidence="3" id="KW-0812">Transmembrane</keyword>
<keyword evidence="3" id="KW-0472">Membrane</keyword>
<evidence type="ECO:0000313" key="4">
    <source>
        <dbReference type="EMBL" id="AOC55076.1"/>
    </source>
</evidence>
<name>A0A1B2RVQ3_9VIRU</name>
<proteinExistence type="predicted"/>
<evidence type="ECO:0000256" key="2">
    <source>
        <dbReference type="SAM" id="MobiDB-lite"/>
    </source>
</evidence>
<dbReference type="InterPro" id="IPR009003">
    <property type="entry name" value="Peptidase_S1_PA"/>
</dbReference>
<dbReference type="GO" id="GO:0016787">
    <property type="term" value="F:hydrolase activity"/>
    <property type="evidence" value="ECO:0007669"/>
    <property type="project" value="UniProtKB-KW"/>
</dbReference>
<sequence length="621" mass="69757">IILFARHIMENSTGMVSENVPVPSARLENQNPSGYPTARMVGKYSLYFVIGYFSTFQVGAFAYHLACNFYNMFAGVREALYPFVVLLRFLALLGGYCAETVVPPPPKSYVQLITEWMLENLDYPRLMAHRSDALIVLLALTIFIIIYTTRFPRLRRFLLQQRGVIIPESMQVGSDFYANGELPDFQIEVHQNGYFSSTFVGYANRIADTWIVMPFHVYREALKGQEILLVKNGKKLIIPPGGMVPSERCSDVCYFYIDALHLGSLGTKIAKFPANGATEATVTVVGHQGTSFGRMTQNAQPGLVEYSGSTVRGYSGAAYAEGKTLFAIHGGDGGRSNIGYSWVILKADLEKRLRKINTISMESPTGFDNVQLTTRGKKQWNYQDVAERDFNDEADDYQDEWDRFNPESMEIESFQQSLESMSSAELEVLFKIIDVVKSKRNATKPEVKVKAQSVDESEISVVSTPVLDSETVIQAESIYGNNIGVRTKVSPDPIESRFQALEKQNRELLYRIESIENVVYCQRCRNATSVMVQPESMERETDYPVSHNLTRDGKANFTSDSYQKTKRKPSQANMKHKAGFSRSMLTPTELQNMVNLLPKLQSVCAKLVHHTAGQSSATQLN</sequence>
<accession>A0A1B2RVQ3</accession>
<feature type="region of interest" description="Disordered" evidence="2">
    <location>
        <begin position="535"/>
        <end position="577"/>
    </location>
</feature>
<reference evidence="4" key="1">
    <citation type="submission" date="2016-07" db="EMBL/GenBank/DDBJ databases">
        <authorList>
            <person name="Greninger A.L."/>
            <person name="Makhsous N."/>
            <person name="Shean R."/>
            <person name="Jerome K."/>
            <person name="Haman K."/>
        </authorList>
    </citation>
    <scope>NUCLEOTIDE SEQUENCE</scope>
    <source>
        <strain evidence="4">UW1</strain>
    </source>
</reference>
<keyword evidence="3" id="KW-1133">Transmembrane helix</keyword>
<feature type="transmembrane region" description="Helical" evidence="3">
    <location>
        <begin position="79"/>
        <end position="96"/>
    </location>
</feature>
<keyword evidence="1" id="KW-0378">Hydrolase</keyword>
<evidence type="ECO:0000256" key="3">
    <source>
        <dbReference type="SAM" id="Phobius"/>
    </source>
</evidence>
<feature type="transmembrane region" description="Helical" evidence="3">
    <location>
        <begin position="44"/>
        <end position="67"/>
    </location>
</feature>
<dbReference type="SUPFAM" id="SSF50494">
    <property type="entry name" value="Trypsin-like serine proteases"/>
    <property type="match status" value="1"/>
</dbReference>
<dbReference type="EMBL" id="KX580896">
    <property type="protein sequence ID" value="AOC55076.1"/>
    <property type="molecule type" value="Genomic_RNA"/>
</dbReference>
<evidence type="ECO:0000256" key="1">
    <source>
        <dbReference type="ARBA" id="ARBA00022801"/>
    </source>
</evidence>
<feature type="non-terminal residue" evidence="4">
    <location>
        <position position="1"/>
    </location>
</feature>
<feature type="transmembrane region" description="Helical" evidence="3">
    <location>
        <begin position="133"/>
        <end position="152"/>
    </location>
</feature>
<organism evidence="4">
    <name type="scientific">Sherman virus</name>
    <dbReference type="NCBI Taxonomy" id="1888323"/>
    <lineage>
        <taxon>Viruses</taxon>
    </lineage>
</organism>